<dbReference type="Pfam" id="PF14246">
    <property type="entry name" value="TetR_C_7"/>
    <property type="match status" value="1"/>
</dbReference>
<evidence type="ECO:0000313" key="4">
    <source>
        <dbReference type="EMBL" id="SDG83340.1"/>
    </source>
</evidence>
<dbReference type="AlphaFoldDB" id="A0A1G7XI74"/>
<accession>A0A1G7XI74</accession>
<dbReference type="STRING" id="861298.SAMN04488136_103154"/>
<name>A0A1G7XI74_9VIBR</name>
<keyword evidence="1 2" id="KW-0238">DNA-binding</keyword>
<dbReference type="GO" id="GO:0003677">
    <property type="term" value="F:DNA binding"/>
    <property type="evidence" value="ECO:0007669"/>
    <property type="project" value="UniProtKB-UniRule"/>
</dbReference>
<dbReference type="PROSITE" id="PS50977">
    <property type="entry name" value="HTH_TETR_2"/>
    <property type="match status" value="1"/>
</dbReference>
<feature type="domain" description="HTH tetR-type" evidence="3">
    <location>
        <begin position="17"/>
        <end position="77"/>
    </location>
</feature>
<dbReference type="Proteomes" id="UP000198854">
    <property type="component" value="Unassembled WGS sequence"/>
</dbReference>
<dbReference type="OrthoDB" id="7584337at2"/>
<organism evidence="4 5">
    <name type="scientific">Vibrio xiamenensis</name>
    <dbReference type="NCBI Taxonomy" id="861298"/>
    <lineage>
        <taxon>Bacteria</taxon>
        <taxon>Pseudomonadati</taxon>
        <taxon>Pseudomonadota</taxon>
        <taxon>Gammaproteobacteria</taxon>
        <taxon>Vibrionales</taxon>
        <taxon>Vibrionaceae</taxon>
        <taxon>Vibrio</taxon>
    </lineage>
</organism>
<evidence type="ECO:0000256" key="1">
    <source>
        <dbReference type="ARBA" id="ARBA00023125"/>
    </source>
</evidence>
<proteinExistence type="predicted"/>
<dbReference type="RefSeq" id="WP_093270016.1">
    <property type="nucleotide sequence ID" value="NZ_FNDD01000003.1"/>
</dbReference>
<dbReference type="InterPro" id="IPR039536">
    <property type="entry name" value="TetR_C_Proteobacteria"/>
</dbReference>
<dbReference type="SUPFAM" id="SSF46689">
    <property type="entry name" value="Homeodomain-like"/>
    <property type="match status" value="1"/>
</dbReference>
<evidence type="ECO:0000259" key="3">
    <source>
        <dbReference type="PROSITE" id="PS50977"/>
    </source>
</evidence>
<dbReference type="Gene3D" id="1.10.357.10">
    <property type="entry name" value="Tetracycline Repressor, domain 2"/>
    <property type="match status" value="1"/>
</dbReference>
<dbReference type="InterPro" id="IPR001647">
    <property type="entry name" value="HTH_TetR"/>
</dbReference>
<feature type="DNA-binding region" description="H-T-H motif" evidence="2">
    <location>
        <begin position="40"/>
        <end position="59"/>
    </location>
</feature>
<dbReference type="Pfam" id="PF00440">
    <property type="entry name" value="TetR_N"/>
    <property type="match status" value="1"/>
</dbReference>
<dbReference type="PRINTS" id="PR00455">
    <property type="entry name" value="HTHTETR"/>
</dbReference>
<evidence type="ECO:0000313" key="5">
    <source>
        <dbReference type="Proteomes" id="UP000198854"/>
    </source>
</evidence>
<dbReference type="InterPro" id="IPR009057">
    <property type="entry name" value="Homeodomain-like_sf"/>
</dbReference>
<keyword evidence="5" id="KW-1185">Reference proteome</keyword>
<protein>
    <submittedName>
        <fullName evidence="4">Transcriptional regulator, TetR family</fullName>
    </submittedName>
</protein>
<sequence>MTKLPNKQRGRPSLPESVLLEKIHNAAISLLLEKGHEVFSMDELAITAGVAKKTIYRFYTNKHAVLDKIFTLWTDQQIHPKLDSVRTRAEAMNTLETFFVELSAEILNPLSIGIFKYLQSNHPGKSQLLAYYQQHGIGQVEMRLNNWFETLKENHLLNPQCPEQPAQYLQSLILAPLLRDIALGLLPPVPDYDIRPKVSQDLNFLAPILFR</sequence>
<evidence type="ECO:0000256" key="2">
    <source>
        <dbReference type="PROSITE-ProRule" id="PRU00335"/>
    </source>
</evidence>
<reference evidence="4 5" key="1">
    <citation type="submission" date="2016-10" db="EMBL/GenBank/DDBJ databases">
        <authorList>
            <person name="de Groot N.N."/>
        </authorList>
    </citation>
    <scope>NUCLEOTIDE SEQUENCE [LARGE SCALE GENOMIC DNA]</scope>
    <source>
        <strain evidence="4 5">CGMCC 1.10228</strain>
    </source>
</reference>
<dbReference type="EMBL" id="FNDD01000003">
    <property type="protein sequence ID" value="SDG83340.1"/>
    <property type="molecule type" value="Genomic_DNA"/>
</dbReference>
<gene>
    <name evidence="4" type="ORF">SAMN04488136_103154</name>
</gene>